<dbReference type="OrthoDB" id="9809851at2"/>
<dbReference type="Proteomes" id="UP000008631">
    <property type="component" value="Chromosome"/>
</dbReference>
<dbReference type="GO" id="GO:0004518">
    <property type="term" value="F:nuclease activity"/>
    <property type="evidence" value="ECO:0007669"/>
    <property type="project" value="UniProtKB-KW"/>
</dbReference>
<dbReference type="AlphaFoldDB" id="E8R0N5"/>
<feature type="compositionally biased region" description="Polar residues" evidence="14">
    <location>
        <begin position="542"/>
        <end position="551"/>
    </location>
</feature>
<evidence type="ECO:0000256" key="14">
    <source>
        <dbReference type="SAM" id="MobiDB-lite"/>
    </source>
</evidence>
<keyword evidence="4" id="KW-0547">Nucleotide-binding</keyword>
<protein>
    <recommendedName>
        <fullName evidence="12">UvrABC system protein A</fullName>
    </recommendedName>
    <alternativeName>
        <fullName evidence="13">Excinuclease ABC subunit A</fullName>
    </alternativeName>
</protein>
<keyword evidence="9" id="KW-0238">DNA-binding</keyword>
<dbReference type="RefSeq" id="WP_013563509.1">
    <property type="nucleotide sequence ID" value="NC_014962.1"/>
</dbReference>
<dbReference type="SUPFAM" id="SSF52540">
    <property type="entry name" value="P-loop containing nucleoside triphosphate hydrolases"/>
    <property type="match status" value="2"/>
</dbReference>
<keyword evidence="2" id="KW-0963">Cytoplasm</keyword>
<dbReference type="GO" id="GO:0005524">
    <property type="term" value="F:ATP binding"/>
    <property type="evidence" value="ECO:0007669"/>
    <property type="project" value="UniProtKB-KW"/>
</dbReference>
<dbReference type="InParanoid" id="E8R0N5"/>
<reference evidence="16 17" key="2">
    <citation type="journal article" date="2011" name="Stand. Genomic Sci.">
        <title>Complete genome sequence of Isosphaera pallida type strain (IS1B).</title>
        <authorList>
            <consortium name="US DOE Joint Genome Institute (JGI-PGF)"/>
            <person name="Goker M."/>
            <person name="Cleland D."/>
            <person name="Saunders E."/>
            <person name="Lapidus A."/>
            <person name="Nolan M."/>
            <person name="Lucas S."/>
            <person name="Hammon N."/>
            <person name="Deshpande S."/>
            <person name="Cheng J.F."/>
            <person name="Tapia R."/>
            <person name="Han C."/>
            <person name="Goodwin L."/>
            <person name="Pitluck S."/>
            <person name="Liolios K."/>
            <person name="Pagani I."/>
            <person name="Ivanova N."/>
            <person name="Mavromatis K."/>
            <person name="Pati A."/>
            <person name="Chen A."/>
            <person name="Palaniappan K."/>
            <person name="Land M."/>
            <person name="Hauser L."/>
            <person name="Chang Y.J."/>
            <person name="Jeffries C.D."/>
            <person name="Detter J.C."/>
            <person name="Beck B."/>
            <person name="Woyke T."/>
            <person name="Bristow J."/>
            <person name="Eisen J.A."/>
            <person name="Markowitz V."/>
            <person name="Hugenholtz P."/>
            <person name="Kyrpides N.C."/>
            <person name="Klenk H.P."/>
        </authorList>
    </citation>
    <scope>NUCLEOTIDE SEQUENCE [LARGE SCALE GENOMIC DNA]</scope>
    <source>
        <strain evidence="17">ATCC 43644 / DSM 9630 / IS1B</strain>
    </source>
</reference>
<evidence type="ECO:0000259" key="15">
    <source>
        <dbReference type="Pfam" id="PF17760"/>
    </source>
</evidence>
<keyword evidence="5" id="KW-0227">DNA damage</keyword>
<evidence type="ECO:0000256" key="5">
    <source>
        <dbReference type="ARBA" id="ARBA00022763"/>
    </source>
</evidence>
<gene>
    <name evidence="16" type="ordered locus">Isop_0628</name>
</gene>
<dbReference type="Pfam" id="PF17760">
    <property type="entry name" value="UvrA_inter"/>
    <property type="match status" value="1"/>
</dbReference>
<name>E8R0N5_ISOPI</name>
<evidence type="ECO:0000256" key="9">
    <source>
        <dbReference type="ARBA" id="ARBA00023125"/>
    </source>
</evidence>
<dbReference type="KEGG" id="ipa:Isop_0628"/>
<evidence type="ECO:0000256" key="1">
    <source>
        <dbReference type="ARBA" id="ARBA00004496"/>
    </source>
</evidence>
<organism evidence="16 17">
    <name type="scientific">Isosphaera pallida (strain ATCC 43644 / DSM 9630 / IS1B)</name>
    <dbReference type="NCBI Taxonomy" id="575540"/>
    <lineage>
        <taxon>Bacteria</taxon>
        <taxon>Pseudomonadati</taxon>
        <taxon>Planctomycetota</taxon>
        <taxon>Planctomycetia</taxon>
        <taxon>Isosphaerales</taxon>
        <taxon>Isosphaeraceae</taxon>
        <taxon>Isosphaera</taxon>
    </lineage>
</organism>
<dbReference type="GO" id="GO:0003677">
    <property type="term" value="F:DNA binding"/>
    <property type="evidence" value="ECO:0007669"/>
    <property type="project" value="UniProtKB-KW"/>
</dbReference>
<evidence type="ECO:0000256" key="6">
    <source>
        <dbReference type="ARBA" id="ARBA00022769"/>
    </source>
</evidence>
<dbReference type="EMBL" id="CP002353">
    <property type="protein sequence ID" value="ADV61220.1"/>
    <property type="molecule type" value="Genomic_DNA"/>
</dbReference>
<keyword evidence="17" id="KW-1185">Reference proteome</keyword>
<dbReference type="Gene3D" id="3.30.190.20">
    <property type="match status" value="1"/>
</dbReference>
<evidence type="ECO:0000256" key="8">
    <source>
        <dbReference type="ARBA" id="ARBA00022881"/>
    </source>
</evidence>
<evidence type="ECO:0000313" key="16">
    <source>
        <dbReference type="EMBL" id="ADV61220.1"/>
    </source>
</evidence>
<dbReference type="InterPro" id="IPR027417">
    <property type="entry name" value="P-loop_NTPase"/>
</dbReference>
<evidence type="ECO:0000256" key="11">
    <source>
        <dbReference type="ARBA" id="ARBA00038000"/>
    </source>
</evidence>
<keyword evidence="7" id="KW-0067">ATP-binding</keyword>
<evidence type="ECO:0000313" key="17">
    <source>
        <dbReference type="Proteomes" id="UP000008631"/>
    </source>
</evidence>
<dbReference type="Gene3D" id="1.20.1580.10">
    <property type="entry name" value="ABC transporter ATPase like domain"/>
    <property type="match status" value="3"/>
</dbReference>
<dbReference type="InterPro" id="IPR041102">
    <property type="entry name" value="UvrA_inter"/>
</dbReference>
<keyword evidence="6" id="KW-0228">DNA excision</keyword>
<comment type="similarity">
    <text evidence="11">Belongs to the ABC transporter superfamily. UvrA family.</text>
</comment>
<dbReference type="PANTHER" id="PTHR43152:SF3">
    <property type="entry name" value="UVRABC SYSTEM PROTEIN A"/>
    <property type="match status" value="1"/>
</dbReference>
<dbReference type="GO" id="GO:0006281">
    <property type="term" value="P:DNA repair"/>
    <property type="evidence" value="ECO:0007669"/>
    <property type="project" value="UniProtKB-KW"/>
</dbReference>
<accession>E8R0N5</accession>
<evidence type="ECO:0000256" key="4">
    <source>
        <dbReference type="ARBA" id="ARBA00022741"/>
    </source>
</evidence>
<dbReference type="STRING" id="575540.Isop_0628"/>
<feature type="region of interest" description="Disordered" evidence="14">
    <location>
        <begin position="536"/>
        <end position="575"/>
    </location>
</feature>
<feature type="domain" description="UvrA interaction" evidence="15">
    <location>
        <begin position="170"/>
        <end position="276"/>
    </location>
</feature>
<comment type="subcellular location">
    <subcellularLocation>
        <location evidence="1">Cytoplasm</location>
    </subcellularLocation>
</comment>
<evidence type="ECO:0000256" key="12">
    <source>
        <dbReference type="ARBA" id="ARBA00039316"/>
    </source>
</evidence>
<proteinExistence type="inferred from homology"/>
<feature type="compositionally biased region" description="Basic and acidic residues" evidence="14">
    <location>
        <begin position="565"/>
        <end position="575"/>
    </location>
</feature>
<dbReference type="eggNOG" id="COG0178">
    <property type="taxonomic scope" value="Bacteria"/>
</dbReference>
<dbReference type="Gene3D" id="3.40.50.300">
    <property type="entry name" value="P-loop containing nucleotide triphosphate hydrolases"/>
    <property type="match status" value="3"/>
</dbReference>
<evidence type="ECO:0000256" key="7">
    <source>
        <dbReference type="ARBA" id="ARBA00022840"/>
    </source>
</evidence>
<evidence type="ECO:0000256" key="3">
    <source>
        <dbReference type="ARBA" id="ARBA00022737"/>
    </source>
</evidence>
<reference key="1">
    <citation type="submission" date="2010-11" db="EMBL/GenBank/DDBJ databases">
        <title>The complete sequence of chromosome of Isophaera pallida ATCC 43644.</title>
        <authorList>
            <consortium name="US DOE Joint Genome Institute (JGI-PGF)"/>
            <person name="Lucas S."/>
            <person name="Copeland A."/>
            <person name="Lapidus A."/>
            <person name="Bruce D."/>
            <person name="Goodwin L."/>
            <person name="Pitluck S."/>
            <person name="Kyrpides N."/>
            <person name="Mavromatis K."/>
            <person name="Pagani I."/>
            <person name="Ivanova N."/>
            <person name="Saunders E."/>
            <person name="Brettin T."/>
            <person name="Detter J.C."/>
            <person name="Han C."/>
            <person name="Tapia R."/>
            <person name="Land M."/>
            <person name="Hauser L."/>
            <person name="Markowitz V."/>
            <person name="Cheng J.-F."/>
            <person name="Hugenholtz P."/>
            <person name="Woyke T."/>
            <person name="Wu D."/>
            <person name="Eisen J.A."/>
        </authorList>
    </citation>
    <scope>NUCLEOTIDE SEQUENCE</scope>
    <source>
        <strain>ATCC 43644</strain>
    </source>
</reference>
<evidence type="ECO:0000256" key="13">
    <source>
        <dbReference type="ARBA" id="ARBA00042156"/>
    </source>
</evidence>
<keyword evidence="3" id="KW-0677">Repeat</keyword>
<dbReference type="HOGENOM" id="CLU_001370_2_1_0"/>
<keyword evidence="10" id="KW-0234">DNA repair</keyword>
<dbReference type="GO" id="GO:0005737">
    <property type="term" value="C:cytoplasm"/>
    <property type="evidence" value="ECO:0007669"/>
    <property type="project" value="UniProtKB-SubCell"/>
</dbReference>
<evidence type="ECO:0000256" key="2">
    <source>
        <dbReference type="ARBA" id="ARBA00022490"/>
    </source>
</evidence>
<feature type="region of interest" description="Disordered" evidence="14">
    <location>
        <begin position="893"/>
        <end position="923"/>
    </location>
</feature>
<sequence length="923" mass="100012">MARRRSSTVSTPTPRLAADALLRDGTANSRVGRFGWMRLRGVRARNLDGLDLDLPRGCWVAITGPTGAGKTTLARDVLHAEGRRRYIETFPAASRRAMERLERPDADTLEGIPTARFLSATDAISSGRRTSLARVVELRHALATLFSLEGVVVCPDCRVGIRPRSATDLAHLLDQLPEGTRYAIGFPVEVGPNVNRRVALDTLRAEGYTRVVPWDRAKTQFNDRVRTFEDEDLLKQTCREWWVIVDRLIRGNENPARRLDSLSTALARGGGLCRIVSDALPNGAIDARNDWRCPSCARMFLEPTPPLFFETNPLGACPVCRGVGRLDDQGRPDPHGSAVCGTCQGLRLRSESLAVRLEDANLLEWEALTVEQMTERLMRPVTNVAASSGESPRTTSARRRALAILTTLDQLGLGHLPLDRPCRDLARGEATRAILAGAIASGLSGLLWVLDEPSTGLHPCDIRRLSEALGRTRDQGQSLVVVDHDPDLIRAADWVIELGPGSGSEGGRVVFQGTPDQLAQADTPTGRLIANPSATPWAVASQPPTLSNSPPDSARFSRARKSSRPRFERPPDRPWLRLTGARGRNLRGIDISIPLGGLTLVTGVSGAGKRTLVLDVLAWAVAEAIRIQKGPSADANPRPRAHESVGFEAIEGCEHLEGLEVIASGPPIRSPRSCPAGVLGIAGELRRVFAATPLAKQRGYPAAFFGIGSTGGRCSTCKGLGVVTLDLAFLPDVSATCPDCGGKRFRPEILDVTYQNRSIADILDLTIREGFALFKNKPKIQARLRAPLELGLDHLRLGQPLTSLSDGEARRLRLAGFLATSPAAVERSSRGPKSLFLVEEPIWGLHRSEWSRVLDRLRSLPALGHTLVATSSRPELEGWADWVIELGPGAGDRGGRVIFQGPPRVSSTPSRHNADHTPSLPQS</sequence>
<dbReference type="PANTHER" id="PTHR43152">
    <property type="entry name" value="UVRABC SYSTEM PROTEIN A"/>
    <property type="match status" value="1"/>
</dbReference>
<keyword evidence="8" id="KW-0267">Excision nuclease</keyword>
<evidence type="ECO:0000256" key="10">
    <source>
        <dbReference type="ARBA" id="ARBA00023204"/>
    </source>
</evidence>